<evidence type="ECO:0000313" key="2">
    <source>
        <dbReference type="Proteomes" id="UP000004358"/>
    </source>
</evidence>
<accession>A3ZMJ0</accession>
<protein>
    <submittedName>
        <fullName evidence="1">Uncharacterized protein</fullName>
    </submittedName>
</protein>
<dbReference type="Proteomes" id="UP000004358">
    <property type="component" value="Unassembled WGS sequence"/>
</dbReference>
<sequence>MQNSRNKERDSWENLSGHREFAGRIDKELLHEKLAHAIPMVLKHNQRTAVA</sequence>
<organism evidence="1 2">
    <name type="scientific">Blastopirellula marina DSM 3645</name>
    <dbReference type="NCBI Taxonomy" id="314230"/>
    <lineage>
        <taxon>Bacteria</taxon>
        <taxon>Pseudomonadati</taxon>
        <taxon>Planctomycetota</taxon>
        <taxon>Planctomycetia</taxon>
        <taxon>Pirellulales</taxon>
        <taxon>Pirellulaceae</taxon>
        <taxon>Blastopirellula</taxon>
    </lineage>
</organism>
<comment type="caution">
    <text evidence="1">The sequence shown here is derived from an EMBL/GenBank/DDBJ whole genome shotgun (WGS) entry which is preliminary data.</text>
</comment>
<name>A3ZMJ0_9BACT</name>
<proteinExistence type="predicted"/>
<dbReference type="AlphaFoldDB" id="A3ZMJ0"/>
<dbReference type="EMBL" id="AANZ01000002">
    <property type="protein sequence ID" value="EAQ82163.1"/>
    <property type="molecule type" value="Genomic_DNA"/>
</dbReference>
<dbReference type="RefSeq" id="WP_002650005.1">
    <property type="nucleotide sequence ID" value="NZ_AANZ01000002.1"/>
</dbReference>
<gene>
    <name evidence="1" type="ORF">DSM3645_00575</name>
</gene>
<reference evidence="1 2" key="1">
    <citation type="submission" date="2006-02" db="EMBL/GenBank/DDBJ databases">
        <authorList>
            <person name="Amann R."/>
            <person name="Ferriera S."/>
            <person name="Johnson J."/>
            <person name="Kravitz S."/>
            <person name="Halpern A."/>
            <person name="Remington K."/>
            <person name="Beeson K."/>
            <person name="Tran B."/>
            <person name="Rogers Y.-H."/>
            <person name="Friedman R."/>
            <person name="Venter J.C."/>
        </authorList>
    </citation>
    <scope>NUCLEOTIDE SEQUENCE [LARGE SCALE GENOMIC DNA]</scope>
    <source>
        <strain evidence="1 2">DSM 3645</strain>
    </source>
</reference>
<dbReference type="STRING" id="314230.DSM3645_00575"/>
<evidence type="ECO:0000313" key="1">
    <source>
        <dbReference type="EMBL" id="EAQ82163.1"/>
    </source>
</evidence>
<dbReference type="HOGENOM" id="CLU_3096171_0_0_0"/>